<dbReference type="RefSeq" id="WP_038505380.1">
    <property type="nucleotide sequence ID" value="NZ_CP007243.1"/>
</dbReference>
<dbReference type="SUPFAM" id="SSF46785">
    <property type="entry name" value="Winged helix' DNA-binding domain"/>
    <property type="match status" value="1"/>
</dbReference>
<evidence type="ECO:0008006" key="3">
    <source>
        <dbReference type="Google" id="ProtNLM"/>
    </source>
</evidence>
<dbReference type="AlphaFoldDB" id="A0A059Y2J7"/>
<gene>
    <name evidence="1" type="ORF">Y981_07025</name>
</gene>
<dbReference type="PANTHER" id="PTHR33221:SF15">
    <property type="entry name" value="HTH-TYPE TRANSCRIPTIONAL REGULATOR YWGB-RELATED"/>
    <property type="match status" value="1"/>
</dbReference>
<dbReference type="OrthoDB" id="9814214at2"/>
<evidence type="ECO:0000313" key="1">
    <source>
        <dbReference type="EMBL" id="AIA31756.1"/>
    </source>
</evidence>
<dbReference type="EMBL" id="CP007243">
    <property type="protein sequence ID" value="AIA31756.1"/>
    <property type="molecule type" value="Genomic_DNA"/>
</dbReference>
<organism evidence="1 2">
    <name type="scientific">Leptospirillum ferriphilum YSK</name>
    <dbReference type="NCBI Taxonomy" id="1441628"/>
    <lineage>
        <taxon>Bacteria</taxon>
        <taxon>Pseudomonadati</taxon>
        <taxon>Nitrospirota</taxon>
        <taxon>Nitrospiria</taxon>
        <taxon>Nitrospirales</taxon>
        <taxon>Nitrospiraceae</taxon>
        <taxon>Leptospirillum</taxon>
    </lineage>
</organism>
<dbReference type="GO" id="GO:0005829">
    <property type="term" value="C:cytosol"/>
    <property type="evidence" value="ECO:0007669"/>
    <property type="project" value="TreeGrafter"/>
</dbReference>
<proteinExistence type="predicted"/>
<dbReference type="NCBIfam" id="TIGR00738">
    <property type="entry name" value="rrf2_super"/>
    <property type="match status" value="1"/>
</dbReference>
<dbReference type="Pfam" id="PF02082">
    <property type="entry name" value="Rrf2"/>
    <property type="match status" value="1"/>
</dbReference>
<accession>A0A059Y2J7</accession>
<reference evidence="2" key="1">
    <citation type="submission" date="2014-02" db="EMBL/GenBank/DDBJ databases">
        <title>Complete genome sequence and comparative genomic analysis of the nitrogen-fixing bacterium Leptospirillum ferriphilum YSK.</title>
        <authorList>
            <person name="Guo X."/>
            <person name="Yin H."/>
            <person name="Liang Y."/>
            <person name="Hu Q."/>
            <person name="Ma L."/>
            <person name="Xiao Y."/>
            <person name="Zhang X."/>
            <person name="Qiu G."/>
            <person name="Liu X."/>
        </authorList>
    </citation>
    <scope>NUCLEOTIDE SEQUENCE [LARGE SCALE GENOMIC DNA]</scope>
    <source>
        <strain evidence="2">YSK</strain>
    </source>
</reference>
<dbReference type="PANTHER" id="PTHR33221">
    <property type="entry name" value="WINGED HELIX-TURN-HELIX TRANSCRIPTIONAL REGULATOR, RRF2 FAMILY"/>
    <property type="match status" value="1"/>
</dbReference>
<dbReference type="GO" id="GO:0003700">
    <property type="term" value="F:DNA-binding transcription factor activity"/>
    <property type="evidence" value="ECO:0007669"/>
    <property type="project" value="TreeGrafter"/>
</dbReference>
<reference evidence="1 2" key="2">
    <citation type="journal article" date="2015" name="Biomed. Res. Int.">
        <title>Effects of Arsenite Resistance on the Growth and Functional Gene Expression of Leptospirillum ferriphilum and Acidithiobacillus thiooxidans in Pure Culture and Coculture.</title>
        <authorList>
            <person name="Jiang H."/>
            <person name="Liang Y."/>
            <person name="Yin H."/>
            <person name="Xiao Y."/>
            <person name="Guo X."/>
            <person name="Xu Y."/>
            <person name="Hu Q."/>
            <person name="Liu H."/>
            <person name="Liu X."/>
        </authorList>
    </citation>
    <scope>NUCLEOTIDE SEQUENCE [LARGE SCALE GENOMIC DNA]</scope>
    <source>
        <strain evidence="1 2">YSK</strain>
    </source>
</reference>
<dbReference type="Gene3D" id="1.10.10.10">
    <property type="entry name" value="Winged helix-like DNA-binding domain superfamily/Winged helix DNA-binding domain"/>
    <property type="match status" value="1"/>
</dbReference>
<name>A0A059Y2J7_9BACT</name>
<dbReference type="KEGG" id="lfp:Y981_07025"/>
<evidence type="ECO:0000313" key="2">
    <source>
        <dbReference type="Proteomes" id="UP000027059"/>
    </source>
</evidence>
<dbReference type="PROSITE" id="PS51197">
    <property type="entry name" value="HTH_RRF2_2"/>
    <property type="match status" value="1"/>
</dbReference>
<keyword evidence="2" id="KW-1185">Reference proteome</keyword>
<protein>
    <recommendedName>
        <fullName evidence="3">Rrf2 family transcriptional regulator</fullName>
    </recommendedName>
</protein>
<dbReference type="InterPro" id="IPR036390">
    <property type="entry name" value="WH_DNA-bd_sf"/>
</dbReference>
<dbReference type="HOGENOM" id="CLU_107144_0_1_0"/>
<dbReference type="InterPro" id="IPR000944">
    <property type="entry name" value="Tscrpt_reg_Rrf2"/>
</dbReference>
<dbReference type="InterPro" id="IPR036388">
    <property type="entry name" value="WH-like_DNA-bd_sf"/>
</dbReference>
<dbReference type="Proteomes" id="UP000027059">
    <property type="component" value="Chromosome"/>
</dbReference>
<sequence length="141" mass="15393">MACRLSQRVEYAVRALIELALVGDAGLSGTQIATRGQIPKPFLKQILAILVKGGIVESTRGPRGKYCLGQRPEEISLCRLLAMVEGEIVFFDPATPPGPAIQTLYSDIRDGLVGVLDRFTLDAFVEAAGKDRNETRPMFFI</sequence>